<gene>
    <name evidence="2" type="ORF">A6K24_03890</name>
</gene>
<evidence type="ECO:0000313" key="2">
    <source>
        <dbReference type="EMBL" id="OAS86663.1"/>
    </source>
</evidence>
<dbReference type="STRING" id="152268.A6K24_03890"/>
<evidence type="ECO:0000313" key="3">
    <source>
        <dbReference type="Proteomes" id="UP000078534"/>
    </source>
</evidence>
<keyword evidence="3" id="KW-1185">Reference proteome</keyword>
<sequence length="221" mass="25453">MFRKELYLFNDGIPVKTVFRQYTQTDFEQLLLIQKESFPPPFPSELWWNTDQLQNHVNFFPEGAICAEIDGRIIGSMTGLIVQFDHNVHQYHSWEDATDNGYITNHLPSGNSLYVVDICVAPSYRKLGVGKWLMQSMYEIVISLNLERLIGGGRVPGYHKVSKDHSINEYVDAILTGKLKDPVMSFLLHCGRTPVCPVENYLEDEDSCHYGMLMEWKNPFT</sequence>
<dbReference type="InterPro" id="IPR016181">
    <property type="entry name" value="Acyl_CoA_acyltransferase"/>
</dbReference>
<proteinExistence type="predicted"/>
<protein>
    <submittedName>
        <fullName evidence="2">Acetyltransferase</fullName>
    </submittedName>
</protein>
<dbReference type="AlphaFoldDB" id="A0A179T2H0"/>
<name>A0A179T2H0_9BACI</name>
<feature type="domain" description="N-acetyltransferase" evidence="1">
    <location>
        <begin position="17"/>
        <end position="217"/>
    </location>
</feature>
<organism evidence="2 3">
    <name type="scientific">Metabacillus litoralis</name>
    <dbReference type="NCBI Taxonomy" id="152268"/>
    <lineage>
        <taxon>Bacteria</taxon>
        <taxon>Bacillati</taxon>
        <taxon>Bacillota</taxon>
        <taxon>Bacilli</taxon>
        <taxon>Bacillales</taxon>
        <taxon>Bacillaceae</taxon>
        <taxon>Metabacillus</taxon>
    </lineage>
</organism>
<dbReference type="Proteomes" id="UP000078534">
    <property type="component" value="Unassembled WGS sequence"/>
</dbReference>
<evidence type="ECO:0000259" key="1">
    <source>
        <dbReference type="PROSITE" id="PS51186"/>
    </source>
</evidence>
<dbReference type="InterPro" id="IPR000182">
    <property type="entry name" value="GNAT_dom"/>
</dbReference>
<dbReference type="OrthoDB" id="9811121at2"/>
<dbReference type="EMBL" id="LWSG01000012">
    <property type="protein sequence ID" value="OAS86663.1"/>
    <property type="molecule type" value="Genomic_DNA"/>
</dbReference>
<dbReference type="Pfam" id="PF00583">
    <property type="entry name" value="Acetyltransf_1"/>
    <property type="match status" value="1"/>
</dbReference>
<dbReference type="RefSeq" id="WP_066330893.1">
    <property type="nucleotide sequence ID" value="NZ_LWSG01000012.1"/>
</dbReference>
<dbReference type="GO" id="GO:0016747">
    <property type="term" value="F:acyltransferase activity, transferring groups other than amino-acyl groups"/>
    <property type="evidence" value="ECO:0007669"/>
    <property type="project" value="InterPro"/>
</dbReference>
<reference evidence="3" key="1">
    <citation type="submission" date="2016-04" db="EMBL/GenBank/DDBJ databases">
        <authorList>
            <person name="Lyu Z."/>
            <person name="Lyu W."/>
        </authorList>
    </citation>
    <scope>NUCLEOTIDE SEQUENCE [LARGE SCALE GENOMIC DNA]</scope>
    <source>
        <strain evidence="3">C44</strain>
    </source>
</reference>
<dbReference type="Gene3D" id="3.40.630.30">
    <property type="match status" value="1"/>
</dbReference>
<dbReference type="CDD" id="cd04301">
    <property type="entry name" value="NAT_SF"/>
    <property type="match status" value="1"/>
</dbReference>
<dbReference type="PROSITE" id="PS51186">
    <property type="entry name" value="GNAT"/>
    <property type="match status" value="1"/>
</dbReference>
<dbReference type="SUPFAM" id="SSF55729">
    <property type="entry name" value="Acyl-CoA N-acyltransferases (Nat)"/>
    <property type="match status" value="1"/>
</dbReference>
<comment type="caution">
    <text evidence="2">The sequence shown here is derived from an EMBL/GenBank/DDBJ whole genome shotgun (WGS) entry which is preliminary data.</text>
</comment>
<accession>A0A179T2H0</accession>
<keyword evidence="2" id="KW-0808">Transferase</keyword>